<dbReference type="PANTHER" id="PTHR23227:SF67">
    <property type="entry name" value="CRANIOFACIAL DEVELOPMENT PROTEIN 2-LIKE"/>
    <property type="match status" value="1"/>
</dbReference>
<gene>
    <name evidence="2" type="primary">LOC107799714</name>
</gene>
<proteinExistence type="predicted"/>
<dbReference type="InterPro" id="IPR036691">
    <property type="entry name" value="Endo/exonu/phosph_ase_sf"/>
</dbReference>
<dbReference type="PaxDb" id="4097-A0A1S4AP84"/>
<name>A0A1S4AP84_TOBAC</name>
<reference evidence="1" key="1">
    <citation type="journal article" date="2014" name="Nat. Commun.">
        <title>The tobacco genome sequence and its comparison with those of tomato and potato.</title>
        <authorList>
            <person name="Sierro N."/>
            <person name="Battey J.N."/>
            <person name="Ouadi S."/>
            <person name="Bakaher N."/>
            <person name="Bovet L."/>
            <person name="Willig A."/>
            <person name="Goepfert S."/>
            <person name="Peitsch M.C."/>
            <person name="Ivanov N.V."/>
        </authorList>
    </citation>
    <scope>NUCLEOTIDE SEQUENCE [LARGE SCALE GENOMIC DNA]</scope>
</reference>
<dbReference type="PANTHER" id="PTHR23227">
    <property type="entry name" value="BUCENTAUR RELATED"/>
    <property type="match status" value="1"/>
</dbReference>
<dbReference type="KEGG" id="nta:107799714"/>
<dbReference type="RefSeq" id="XP_016478340.1">
    <property type="nucleotide sequence ID" value="XM_016622854.1"/>
</dbReference>
<keyword evidence="1" id="KW-1185">Reference proteome</keyword>
<evidence type="ECO:0000313" key="1">
    <source>
        <dbReference type="Proteomes" id="UP000790787"/>
    </source>
</evidence>
<dbReference type="AlphaFoldDB" id="A0A1S4AP84"/>
<dbReference type="InterPro" id="IPR027124">
    <property type="entry name" value="Swc5/CFDP1/2"/>
</dbReference>
<protein>
    <submittedName>
        <fullName evidence="2">Uncharacterized protein LOC107799714</fullName>
    </submittedName>
</protein>
<reference evidence="2" key="2">
    <citation type="submission" date="2025-08" db="UniProtKB">
        <authorList>
            <consortium name="RefSeq"/>
        </authorList>
    </citation>
    <scope>IDENTIFICATION</scope>
    <source>
        <tissue evidence="2">Leaf</tissue>
    </source>
</reference>
<dbReference type="STRING" id="4097.A0A1S4AP84"/>
<dbReference type="Proteomes" id="UP000790787">
    <property type="component" value="Chromosome 22"/>
</dbReference>
<sequence length="189" mass="20992">MGLTEEVKRRFWKGMDEVVRGIPHTEKLFIGENFNGHIGAASGGYYDMHKGFGFGVRNGGGISLLDFAKAFDLVIANSSLPKKKEHLVTFQSSVAKIQIDFLLFRKSDRGLCADCKVIPSESLMIQHKLLVMDLNIMKKHIKKVVQGLPRIKWGALTKDRALELGDKLLAMGPWRSCGDASGMWTVTAN</sequence>
<dbReference type="Gene3D" id="3.60.10.10">
    <property type="entry name" value="Endonuclease/exonuclease/phosphatase"/>
    <property type="match status" value="1"/>
</dbReference>
<organism evidence="1 2">
    <name type="scientific">Nicotiana tabacum</name>
    <name type="common">Common tobacco</name>
    <dbReference type="NCBI Taxonomy" id="4097"/>
    <lineage>
        <taxon>Eukaryota</taxon>
        <taxon>Viridiplantae</taxon>
        <taxon>Streptophyta</taxon>
        <taxon>Embryophyta</taxon>
        <taxon>Tracheophyta</taxon>
        <taxon>Spermatophyta</taxon>
        <taxon>Magnoliopsida</taxon>
        <taxon>eudicotyledons</taxon>
        <taxon>Gunneridae</taxon>
        <taxon>Pentapetalae</taxon>
        <taxon>asterids</taxon>
        <taxon>lamiids</taxon>
        <taxon>Solanales</taxon>
        <taxon>Solanaceae</taxon>
        <taxon>Nicotianoideae</taxon>
        <taxon>Nicotianeae</taxon>
        <taxon>Nicotiana</taxon>
    </lineage>
</organism>
<evidence type="ECO:0000313" key="2">
    <source>
        <dbReference type="RefSeq" id="XP_016478340.1"/>
    </source>
</evidence>
<accession>A0A1S4AP84</accession>
<dbReference type="OrthoDB" id="418748at2759"/>
<dbReference type="GeneID" id="107799714"/>